<dbReference type="InterPro" id="IPR006656">
    <property type="entry name" value="Mopterin_OxRdtase"/>
</dbReference>
<dbReference type="SMART" id="SM00926">
    <property type="entry name" value="Molybdop_Fe4S4"/>
    <property type="match status" value="1"/>
</dbReference>
<dbReference type="InterPro" id="IPR050612">
    <property type="entry name" value="Prok_Mopterin_Oxidored"/>
</dbReference>
<keyword evidence="5" id="KW-0732">Signal</keyword>
<dbReference type="Pfam" id="PF00384">
    <property type="entry name" value="Molybdopterin"/>
    <property type="match status" value="1"/>
</dbReference>
<dbReference type="PROSITE" id="PS51318">
    <property type="entry name" value="TAT"/>
    <property type="match status" value="1"/>
</dbReference>
<dbReference type="Gene3D" id="3.30.200.210">
    <property type="match status" value="1"/>
</dbReference>
<dbReference type="PANTHER" id="PTHR43742">
    <property type="entry name" value="TRIMETHYLAMINE-N-OXIDE REDUCTASE"/>
    <property type="match status" value="1"/>
</dbReference>
<dbReference type="InterPro" id="IPR006963">
    <property type="entry name" value="Mopterin_OxRdtase_4Fe-4S_dom"/>
</dbReference>
<dbReference type="PROSITE" id="PS51669">
    <property type="entry name" value="4FE4S_MOW_BIS_MGD"/>
    <property type="match status" value="1"/>
</dbReference>
<dbReference type="InterPro" id="IPR006657">
    <property type="entry name" value="MoPterin_dinucl-bd_dom"/>
</dbReference>
<proteinExistence type="inferred from homology"/>
<dbReference type="RefSeq" id="WP_371385587.1">
    <property type="nucleotide sequence ID" value="NZ_JBGLYH010000008.1"/>
</dbReference>
<evidence type="ECO:0000313" key="12">
    <source>
        <dbReference type="Proteomes" id="UP001568698"/>
    </source>
</evidence>
<evidence type="ECO:0000256" key="5">
    <source>
        <dbReference type="ARBA" id="ARBA00022729"/>
    </source>
</evidence>
<keyword evidence="4" id="KW-0479">Metal-binding</keyword>
<dbReference type="Proteomes" id="UP001568698">
    <property type="component" value="Unassembled WGS sequence"/>
</dbReference>
<dbReference type="EMBL" id="JBGLYH010000008">
    <property type="protein sequence ID" value="MEZ7196046.1"/>
    <property type="molecule type" value="Genomic_DNA"/>
</dbReference>
<dbReference type="InterPro" id="IPR006311">
    <property type="entry name" value="TAT_signal"/>
</dbReference>
<dbReference type="InterPro" id="IPR009010">
    <property type="entry name" value="Asp_de-COase-like_dom_sf"/>
</dbReference>
<name>A0ABV4K165_9BACT</name>
<evidence type="ECO:0000313" key="11">
    <source>
        <dbReference type="EMBL" id="MEZ7196046.1"/>
    </source>
</evidence>
<evidence type="ECO:0000256" key="9">
    <source>
        <dbReference type="SAM" id="MobiDB-lite"/>
    </source>
</evidence>
<protein>
    <submittedName>
        <fullName evidence="11">Molybdopterin dinucleotide binding domain-containing protein</fullName>
    </submittedName>
</protein>
<keyword evidence="6" id="KW-0560">Oxidoreductase</keyword>
<dbReference type="Pfam" id="PF01568">
    <property type="entry name" value="Molydop_binding"/>
    <property type="match status" value="1"/>
</dbReference>
<gene>
    <name evidence="11" type="ORF">AB6M95_04735</name>
</gene>
<dbReference type="SUPFAM" id="SSF53706">
    <property type="entry name" value="Formate dehydrogenase/DMSO reductase, domains 1-3"/>
    <property type="match status" value="1"/>
</dbReference>
<evidence type="ECO:0000256" key="1">
    <source>
        <dbReference type="ARBA" id="ARBA00010312"/>
    </source>
</evidence>
<feature type="region of interest" description="Disordered" evidence="9">
    <location>
        <begin position="35"/>
        <end position="55"/>
    </location>
</feature>
<keyword evidence="7" id="KW-0408">Iron</keyword>
<evidence type="ECO:0000256" key="8">
    <source>
        <dbReference type="ARBA" id="ARBA00023014"/>
    </source>
</evidence>
<organism evidence="11 12">
    <name type="scientific">Pseudodesulfovibrio karagichevae</name>
    <dbReference type="NCBI Taxonomy" id="3239305"/>
    <lineage>
        <taxon>Bacteria</taxon>
        <taxon>Pseudomonadati</taxon>
        <taxon>Thermodesulfobacteriota</taxon>
        <taxon>Desulfovibrionia</taxon>
        <taxon>Desulfovibrionales</taxon>
        <taxon>Desulfovibrionaceae</taxon>
    </lineage>
</organism>
<keyword evidence="12" id="KW-1185">Reference proteome</keyword>
<keyword evidence="3" id="KW-0500">Molybdenum</keyword>
<reference evidence="11 12" key="1">
    <citation type="submission" date="2024-08" db="EMBL/GenBank/DDBJ databases">
        <title>Sulfate-reducing bacteria isolated from formation water of the oil field in Kazakhstan and description of Pseudodesulfovibrio sp.</title>
        <authorList>
            <person name="Bidzhieva S.K."/>
            <person name="Tourova T.P."/>
            <person name="Grouzdev D.S."/>
            <person name="Beletsky A.V."/>
            <person name="Sokolova D.S."/>
            <person name="Samigullina S.R."/>
            <person name="Poltaraus A.B."/>
            <person name="Avtukh A.N."/>
            <person name="Tereshina V.M."/>
            <person name="Zhaparov N.S."/>
            <person name="Mardanov A.V."/>
            <person name="Nazina T.N."/>
        </authorList>
    </citation>
    <scope>NUCLEOTIDE SEQUENCE [LARGE SCALE GENOMIC DNA]</scope>
    <source>
        <strain evidence="11 12">9FUS</strain>
    </source>
</reference>
<dbReference type="Gene3D" id="2.40.40.20">
    <property type="match status" value="1"/>
</dbReference>
<evidence type="ECO:0000256" key="4">
    <source>
        <dbReference type="ARBA" id="ARBA00022723"/>
    </source>
</evidence>
<dbReference type="SUPFAM" id="SSF50692">
    <property type="entry name" value="ADC-like"/>
    <property type="match status" value="1"/>
</dbReference>
<comment type="caution">
    <text evidence="11">The sequence shown here is derived from an EMBL/GenBank/DDBJ whole genome shotgun (WGS) entry which is preliminary data.</text>
</comment>
<dbReference type="PANTHER" id="PTHR43742:SF9">
    <property type="entry name" value="TETRATHIONATE REDUCTASE SUBUNIT A"/>
    <property type="match status" value="1"/>
</dbReference>
<evidence type="ECO:0000256" key="2">
    <source>
        <dbReference type="ARBA" id="ARBA00022485"/>
    </source>
</evidence>
<keyword evidence="8" id="KW-0411">Iron-sulfur</keyword>
<dbReference type="Gene3D" id="3.40.228.10">
    <property type="entry name" value="Dimethylsulfoxide Reductase, domain 2"/>
    <property type="match status" value="1"/>
</dbReference>
<evidence type="ECO:0000259" key="10">
    <source>
        <dbReference type="PROSITE" id="PS51669"/>
    </source>
</evidence>
<keyword evidence="2" id="KW-0004">4Fe-4S</keyword>
<accession>A0ABV4K165</accession>
<evidence type="ECO:0000256" key="6">
    <source>
        <dbReference type="ARBA" id="ARBA00023002"/>
    </source>
</evidence>
<evidence type="ECO:0000256" key="7">
    <source>
        <dbReference type="ARBA" id="ARBA00023004"/>
    </source>
</evidence>
<feature type="domain" description="4Fe-4S Mo/W bis-MGD-type" evidence="10">
    <location>
        <begin position="69"/>
        <end position="155"/>
    </location>
</feature>
<dbReference type="Gene3D" id="3.40.50.740">
    <property type="match status" value="1"/>
</dbReference>
<comment type="similarity">
    <text evidence="1">Belongs to the prokaryotic molybdopterin-containing oxidoreductase family.</text>
</comment>
<evidence type="ECO:0000256" key="3">
    <source>
        <dbReference type="ARBA" id="ARBA00022505"/>
    </source>
</evidence>
<sequence>MDKNRRELVKSGLAVAGLGVLGAGALFKGTRADAAPEAMAEDPKKVSPESLTPEYRRAPDGGIELGERQHIAFNQCWGCTSFCGVRLHIDDATGDVVRVSGNPYNPLSHEEHFPMSMPVREALDRLSSDKDRGYAQRSTVCGRGAAMFEAADSPFRIKHCLKRTGRRGENKWTRITFEQLVEEVVEGGDLFGEGEVEGLRAIRNLKEPANPGHPEFGPKSNQLLLTYAVDDGRSDFFFRRFGMNSFGTKNFGKHGAYCGLSFRIGSGMFMDDLAKNAHIKPDWANCEFALFWGTAPSQAGNPFNRSARILASARTDGKLRYAVIDPVLRMPACDAAKSRANWVPVNPGMDSALAMGMIRWIIENGRYDRNFLVRPNTAAAQKAGEISISNATYLVARSGENKGKFLRAAQLGLGSDEAFVVVDAATGKPAPFDASDEGALEFSGEIKLASGETVEAATAFMLLKEQAMAVGLEDMSRQCGVPVERMIELAREFTSHGKKAAVDVHGGMMSTSGTNATFTILTLNTLIGNINAKGGISATAGSFHGPAMGGPKYDLNKFPGQIKAKGFPAIRCRAPYQKSTEFKQKKAAGENPYPSQYPWYPLTPPNMPAEHLLTHANGHPFRYKCWINWTGNVIYGHGGLKKAVDEVLRDPKSLPLIIGIDTFHNETNAYADYLVPDPCMFEGWGGFSGAWSGVLTKMSTARWPAIEPKQDRTVDGRPVCMEQFLIEVARRMELPGFGDRAIPARDGSVAPLNVPEDYYLRLAANIAFFKDQVLPAPSGEDIKLSGIGRILPDIERTLKLDERGPVAAIYSRGGRFAPYGKSYDGEWLGGRWKKTLQIYNEQVGTAINSQTGETYLGVAAFVPPRLTDGRELRSVWTTNEYPFVMTSFKSNLINSYGVVLDRLRAIKPLNMVMVNDRDAAGIGLAHGDEVEITSPAGSARARVVVGDVVAPGVIAVEHGFGHRALGAADVEVDGLVIHANPGAANGFSLNDLVPADPTRRGASTLQEHETGAAARQGFPVRIAKIR</sequence>